<dbReference type="Proteomes" id="UP000321405">
    <property type="component" value="Unassembled WGS sequence"/>
</dbReference>
<evidence type="ECO:0000256" key="4">
    <source>
        <dbReference type="ARBA" id="ARBA00022475"/>
    </source>
</evidence>
<feature type="transmembrane region" description="Helical" evidence="10">
    <location>
        <begin position="56"/>
        <end position="77"/>
    </location>
</feature>
<evidence type="ECO:0000256" key="8">
    <source>
        <dbReference type="ARBA" id="ARBA00023136"/>
    </source>
</evidence>
<evidence type="ECO:0000256" key="2">
    <source>
        <dbReference type="ARBA" id="ARBA00022448"/>
    </source>
</evidence>
<comment type="subcellular location">
    <subcellularLocation>
        <location evidence="1">Cell membrane</location>
        <topology evidence="1">Multi-pass membrane protein</topology>
    </subcellularLocation>
</comment>
<reference evidence="12 13" key="1">
    <citation type="submission" date="2019-07" db="EMBL/GenBank/DDBJ databases">
        <title>Whole genome shotgun sequence of Swaminathania salitolerans NBRC 104436.</title>
        <authorList>
            <person name="Hosoyama A."/>
            <person name="Uohara A."/>
            <person name="Ohji S."/>
            <person name="Ichikawa N."/>
        </authorList>
    </citation>
    <scope>NUCLEOTIDE SEQUENCE [LARGE SCALE GENOMIC DNA]</scope>
    <source>
        <strain evidence="12 13">NBRC 104436</strain>
    </source>
</reference>
<keyword evidence="6 10" id="KW-1133">Transmembrane helix</keyword>
<feature type="domain" description="Cation/H+ exchanger transmembrane" evidence="11">
    <location>
        <begin position="22"/>
        <end position="392"/>
    </location>
</feature>
<evidence type="ECO:0000256" key="5">
    <source>
        <dbReference type="ARBA" id="ARBA00022692"/>
    </source>
</evidence>
<dbReference type="RefSeq" id="WP_147093105.1">
    <property type="nucleotide sequence ID" value="NZ_BJVC01000002.1"/>
</dbReference>
<feature type="compositionally biased region" description="Basic and acidic residues" evidence="9">
    <location>
        <begin position="612"/>
        <end position="631"/>
    </location>
</feature>
<evidence type="ECO:0000259" key="11">
    <source>
        <dbReference type="Pfam" id="PF00999"/>
    </source>
</evidence>
<dbReference type="PANTHER" id="PTHR32507:SF0">
    <property type="entry name" value="NA(+)_H(+) ANTIPORTER 2-RELATED"/>
    <property type="match status" value="1"/>
</dbReference>
<evidence type="ECO:0000256" key="3">
    <source>
        <dbReference type="ARBA" id="ARBA00022449"/>
    </source>
</evidence>
<organism evidence="12 13">
    <name type="scientific">Swaminathania salitolerans</name>
    <dbReference type="NCBI Taxonomy" id="182838"/>
    <lineage>
        <taxon>Bacteria</taxon>
        <taxon>Pseudomonadati</taxon>
        <taxon>Pseudomonadota</taxon>
        <taxon>Alphaproteobacteria</taxon>
        <taxon>Acetobacterales</taxon>
        <taxon>Acetobacteraceae</taxon>
        <taxon>Swaminathania</taxon>
    </lineage>
</organism>
<dbReference type="PANTHER" id="PTHR32507">
    <property type="entry name" value="NA(+)/H(+) ANTIPORTER 1"/>
    <property type="match status" value="1"/>
</dbReference>
<dbReference type="InterPro" id="IPR036291">
    <property type="entry name" value="NAD(P)-bd_dom_sf"/>
</dbReference>
<comment type="caution">
    <text evidence="12">The sequence shown here is derived from an EMBL/GenBank/DDBJ whole genome shotgun (WGS) entry which is preliminary data.</text>
</comment>
<dbReference type="GO" id="GO:1902600">
    <property type="term" value="P:proton transmembrane transport"/>
    <property type="evidence" value="ECO:0007669"/>
    <property type="project" value="InterPro"/>
</dbReference>
<evidence type="ECO:0000256" key="6">
    <source>
        <dbReference type="ARBA" id="ARBA00022989"/>
    </source>
</evidence>
<dbReference type="Gene3D" id="1.20.1530.20">
    <property type="match status" value="1"/>
</dbReference>
<feature type="transmembrane region" description="Helical" evidence="10">
    <location>
        <begin position="274"/>
        <end position="290"/>
    </location>
</feature>
<feature type="transmembrane region" description="Helical" evidence="10">
    <location>
        <begin position="31"/>
        <end position="50"/>
    </location>
</feature>
<dbReference type="SUPFAM" id="SSF51735">
    <property type="entry name" value="NAD(P)-binding Rossmann-fold domains"/>
    <property type="match status" value="1"/>
</dbReference>
<evidence type="ECO:0000256" key="7">
    <source>
        <dbReference type="ARBA" id="ARBA00023065"/>
    </source>
</evidence>
<feature type="transmembrane region" description="Helical" evidence="10">
    <location>
        <begin position="6"/>
        <end position="24"/>
    </location>
</feature>
<sequence>MALAMFVGLLLTLGAGIGAQWVAWRFRLPAIVLLFALGLVFGPGLGLLHPSAALGWIFRPLVSLLVAIIVFEGGLLLDFRQLREAGEGVTRLTMLALPISWGLGWAAAHYIAHMEWGVAALFGAIITVTGPTVVLPLLRHNKLQPRVAAYLRWEAIINDPIGAILAAVVLQVVATRVPIGTDVFLTEVLPDLLASTAESLAVGIAPAYLVRYLFVRDLMPEPLKTPLLLTLALLIFSICNMSMEGAGLVGATVFGMALTNLHVPGLSELRRMKESLVVLVVAVLFIMLTADLHRDVLAHLSLPICLLTAAVMFGVRPLAIFASTIGTGLRWQERLFVAWIAPRGIVAAAVAGAAGYRMTDAGYHSADLIMPAVFAIIGGTMIFHGFSLRPLARYLGLTLSNEPALAIVGASAWSINLAECLSGAGIPVLLVDNRSNTLLPAMRRGIPVLRAELLSQHGEEALEERPADYLIATTGDAIYNGLVCAHMAPHMGRQRVFQISPGVARLDLYHGLSRDARGKLLGDPSWNFTLIEMLYEKGWRFMTAMADDASAGTFGAVPNRLDFLSIRRGQSITIRSAEDEFQASPAVGDLLVFMTPPPAPEEERPGEEEPGEKEPGKAEPGKAESGEEEPARNTPGESAR</sequence>
<dbReference type="InterPro" id="IPR038770">
    <property type="entry name" value="Na+/solute_symporter_sf"/>
</dbReference>
<dbReference type="InterPro" id="IPR006153">
    <property type="entry name" value="Cation/H_exchanger_TM"/>
</dbReference>
<evidence type="ECO:0000256" key="10">
    <source>
        <dbReference type="SAM" id="Phobius"/>
    </source>
</evidence>
<accession>A0A511BQY9</accession>
<feature type="transmembrane region" description="Helical" evidence="10">
    <location>
        <begin position="336"/>
        <end position="356"/>
    </location>
</feature>
<feature type="transmembrane region" description="Helical" evidence="10">
    <location>
        <begin position="368"/>
        <end position="386"/>
    </location>
</feature>
<dbReference type="GO" id="GO:0005886">
    <property type="term" value="C:plasma membrane"/>
    <property type="evidence" value="ECO:0007669"/>
    <property type="project" value="UniProtKB-SubCell"/>
</dbReference>
<feature type="transmembrane region" description="Helical" evidence="10">
    <location>
        <begin position="226"/>
        <end position="243"/>
    </location>
</feature>
<protein>
    <submittedName>
        <fullName evidence="12">Sodium/hydrogen exchanger</fullName>
    </submittedName>
</protein>
<feature type="transmembrane region" description="Helical" evidence="10">
    <location>
        <begin position="192"/>
        <end position="214"/>
    </location>
</feature>
<evidence type="ECO:0000256" key="1">
    <source>
        <dbReference type="ARBA" id="ARBA00004651"/>
    </source>
</evidence>
<dbReference type="Pfam" id="PF00999">
    <property type="entry name" value="Na_H_Exchanger"/>
    <property type="match status" value="1"/>
</dbReference>
<keyword evidence="7" id="KW-0406">Ion transport</keyword>
<feature type="region of interest" description="Disordered" evidence="9">
    <location>
        <begin position="591"/>
        <end position="640"/>
    </location>
</feature>
<dbReference type="EMBL" id="BJVC01000002">
    <property type="protein sequence ID" value="GEL02064.1"/>
    <property type="molecule type" value="Genomic_DNA"/>
</dbReference>
<feature type="transmembrane region" description="Helical" evidence="10">
    <location>
        <begin position="89"/>
        <end position="112"/>
    </location>
</feature>
<keyword evidence="2" id="KW-0813">Transport</keyword>
<evidence type="ECO:0000256" key="9">
    <source>
        <dbReference type="SAM" id="MobiDB-lite"/>
    </source>
</evidence>
<gene>
    <name evidence="12" type="ORF">SSA02_12270</name>
</gene>
<dbReference type="OrthoDB" id="570124at2"/>
<proteinExistence type="predicted"/>
<feature type="transmembrane region" description="Helical" evidence="10">
    <location>
        <begin position="150"/>
        <end position="172"/>
    </location>
</feature>
<keyword evidence="8 10" id="KW-0472">Membrane</keyword>
<feature type="transmembrane region" description="Helical" evidence="10">
    <location>
        <begin position="118"/>
        <end position="138"/>
    </location>
</feature>
<evidence type="ECO:0000313" key="13">
    <source>
        <dbReference type="Proteomes" id="UP000321405"/>
    </source>
</evidence>
<dbReference type="GO" id="GO:0015297">
    <property type="term" value="F:antiporter activity"/>
    <property type="evidence" value="ECO:0007669"/>
    <property type="project" value="UniProtKB-KW"/>
</dbReference>
<name>A0A511BQY9_9PROT</name>
<dbReference type="AlphaFoldDB" id="A0A511BQY9"/>
<evidence type="ECO:0000313" key="12">
    <source>
        <dbReference type="EMBL" id="GEL02064.1"/>
    </source>
</evidence>
<keyword evidence="3" id="KW-0050">Antiport</keyword>
<feature type="transmembrane region" description="Helical" evidence="10">
    <location>
        <begin position="296"/>
        <end position="315"/>
    </location>
</feature>
<keyword evidence="4" id="KW-1003">Cell membrane</keyword>
<keyword evidence="13" id="KW-1185">Reference proteome</keyword>
<keyword evidence="5 10" id="KW-0812">Transmembrane</keyword>